<evidence type="ECO:0000313" key="7">
    <source>
        <dbReference type="Proteomes" id="UP000494040"/>
    </source>
</evidence>
<keyword evidence="1" id="KW-0646">Protease inhibitor</keyword>
<dbReference type="GO" id="GO:0005615">
    <property type="term" value="C:extracellular space"/>
    <property type="evidence" value="ECO:0007669"/>
    <property type="project" value="InterPro"/>
</dbReference>
<dbReference type="GO" id="GO:0004867">
    <property type="term" value="F:serine-type endopeptidase inhibitor activity"/>
    <property type="evidence" value="ECO:0007669"/>
    <property type="project" value="UniProtKB-KW"/>
</dbReference>
<dbReference type="Pfam" id="PF00079">
    <property type="entry name" value="Serpin"/>
    <property type="match status" value="1"/>
</dbReference>
<feature type="compositionally biased region" description="Low complexity" evidence="4">
    <location>
        <begin position="1045"/>
        <end position="1055"/>
    </location>
</feature>
<dbReference type="PROSITE" id="PS00284">
    <property type="entry name" value="SERPIN"/>
    <property type="match status" value="1"/>
</dbReference>
<evidence type="ECO:0000256" key="4">
    <source>
        <dbReference type="SAM" id="MobiDB-lite"/>
    </source>
</evidence>
<evidence type="ECO:0000313" key="6">
    <source>
        <dbReference type="EnsemblMetazoa" id="XP_014248846.2"/>
    </source>
</evidence>
<dbReference type="PANTHER" id="PTHR11461">
    <property type="entry name" value="SERINE PROTEASE INHIBITOR, SERPIN"/>
    <property type="match status" value="1"/>
</dbReference>
<feature type="compositionally biased region" description="Basic and acidic residues" evidence="4">
    <location>
        <begin position="1002"/>
        <end position="1011"/>
    </location>
</feature>
<dbReference type="Gene3D" id="2.30.39.10">
    <property type="entry name" value="Alpha-1-antitrypsin, domain 1"/>
    <property type="match status" value="1"/>
</dbReference>
<feature type="compositionally biased region" description="Low complexity" evidence="4">
    <location>
        <begin position="660"/>
        <end position="726"/>
    </location>
</feature>
<dbReference type="PANTHER" id="PTHR11461:SF372">
    <property type="entry name" value="ACCESSORY GLAND PROTEIN ACP76A-RELATED"/>
    <property type="match status" value="1"/>
</dbReference>
<evidence type="ECO:0000256" key="2">
    <source>
        <dbReference type="ARBA" id="ARBA00022900"/>
    </source>
</evidence>
<dbReference type="OMA" id="SPQRMGR"/>
<feature type="compositionally biased region" description="Basic and acidic residues" evidence="4">
    <location>
        <begin position="1030"/>
        <end position="1043"/>
    </location>
</feature>
<feature type="compositionally biased region" description="Polar residues" evidence="4">
    <location>
        <begin position="639"/>
        <end position="659"/>
    </location>
</feature>
<name>A0A8I6RLT2_CIMLE</name>
<feature type="compositionally biased region" description="Low complexity" evidence="4">
    <location>
        <begin position="226"/>
        <end position="243"/>
    </location>
</feature>
<dbReference type="SUPFAM" id="SSF56574">
    <property type="entry name" value="Serpins"/>
    <property type="match status" value="1"/>
</dbReference>
<accession>A0A8I6RLT2</accession>
<dbReference type="EnsemblMetazoa" id="XM_014393360.2">
    <property type="protein sequence ID" value="XP_014248846.2"/>
    <property type="gene ID" value="LOC106666279"/>
</dbReference>
<dbReference type="InterPro" id="IPR042185">
    <property type="entry name" value="Serpin_sf_2"/>
</dbReference>
<protein>
    <recommendedName>
        <fullName evidence="5">Serpin domain-containing protein</fullName>
    </recommendedName>
</protein>
<feature type="compositionally biased region" description="Polar residues" evidence="4">
    <location>
        <begin position="932"/>
        <end position="945"/>
    </location>
</feature>
<dbReference type="InterPro" id="IPR000215">
    <property type="entry name" value="Serpin_fam"/>
</dbReference>
<evidence type="ECO:0000256" key="3">
    <source>
        <dbReference type="RuleBase" id="RU000411"/>
    </source>
</evidence>
<feature type="region of interest" description="Disordered" evidence="4">
    <location>
        <begin position="556"/>
        <end position="581"/>
    </location>
</feature>
<dbReference type="OrthoDB" id="1063785at2759"/>
<feature type="domain" description="Serpin" evidence="5">
    <location>
        <begin position="1129"/>
        <end position="1543"/>
    </location>
</feature>
<dbReference type="GeneID" id="106666279"/>
<organism evidence="6 7">
    <name type="scientific">Cimex lectularius</name>
    <name type="common">Bed bug</name>
    <name type="synonym">Acanthia lectularia</name>
    <dbReference type="NCBI Taxonomy" id="79782"/>
    <lineage>
        <taxon>Eukaryota</taxon>
        <taxon>Metazoa</taxon>
        <taxon>Ecdysozoa</taxon>
        <taxon>Arthropoda</taxon>
        <taxon>Hexapoda</taxon>
        <taxon>Insecta</taxon>
        <taxon>Pterygota</taxon>
        <taxon>Neoptera</taxon>
        <taxon>Paraneoptera</taxon>
        <taxon>Hemiptera</taxon>
        <taxon>Heteroptera</taxon>
        <taxon>Panheteroptera</taxon>
        <taxon>Cimicomorpha</taxon>
        <taxon>Cimicidae</taxon>
        <taxon>Cimex</taxon>
    </lineage>
</organism>
<sequence length="1547" mass="170931">LPCVHILPSPPLREVPLAYIGELDRTEKPVKMGGRVVWLAWCFALGAALPVEVPKPQEDTSQDRKLLGSSVVTSVSVIMDHGNGTKTYITDAESPTIARPDVVGTPGTLMAPDRYEFYSFGKDGELVKKFMSLDEIQGLIAGGDELGSSEEGLPIYYNEPLIQAGEPEGVSKVLESVQNVLKGELQAAGTPDRIDVPHLPDDSWSMLLTGLMNSEEDMKEQHVKNSSPITTRPTTTDPSFTKPTTQFYKTTERVKTTTTPRVTSYRPHLHTTLGQKASSTPKPISYFNNNQQIHQISKKPTSTVKYSAHYTTPPPNYFHKTSQTTKHSNVKKPTKMPPITTTHFSVTKETEDMIRLPEKTRPSGIPTIIHYLPIQSVGPSDAPAPNTTTYRPAQHTLKTNTSQTPVLETTTTTSTKPSTTALNKIKVSVTPTTHEPTTLKHSTPAVRPVVTPTTTTTAASTQKILSTTRKPISTTIATTTTQKPTITTVAYKTTLKNSTTPSSLNAFTKVHLSTPKPTESNLIPKPEKFVQKIPQANLQAESSNVESVNVQIPTTYRPSHNKFNSTIRPLSQSTGHKSTVRSTTPVPIVQFKNTETPVSTHKPVVVTMRNTQTPTTMPMISTWSQVSLSTTEHPKKSDTTQSSIKFTTPSMKPSTTSRLTTTTSTTTTTPTTTTTKPTTTKATTTKPTTTQATTTKPTTTKPATTKATTKPTTTKPTTTKPTTTKPTTMKLTTVTEPPFHTTESMTTTQETTLPQEMTTKRMPVEEIPLKIYESLKDHEANVFDLTSLSDMTTVKMSTTPVPESTNADFTTAESTTFDTKTTLDTQTTMTEKELQASESQILNQTQLRTNVQITTTTQDSSTFPSTTYMTTIQQNTETTTPTATTLYKDQVLEDGISAVTNILLDGIQNSFLRENSSFVPIGSSTEEILSTTEFQTTPEEPSTTNEKLETRTVEDHSEVEELTTEKLKTTTLTTTRKTTKMTTTEKAMFATTAKSGLAAKFKTDLKKETKPTKPITPTKESKLNPDTPEEIERKKNQKVKEENSATTTAATTPTAKTEMLQEKVKLQEVERPNRFAVKKPVYQALDALQPPAAIDLHPAPYESMGLEASTAFLGEDIRRFADLCNELGFRLWTSMTGKGQIASRSIVMSPFAATSLLAMVFLGARGATSGQMNDILRLDDMVTFNPHQVFQNVTDSVINSKNYGVATAAFVRQLYSDKAKGKILDFYKERVQQYYQGHVEEINFNGVGDIVRRRTNLLVKRQTLGKVPEYLRGSSLTMRPPLAAFSANIFQTDCELGSTEGRDGEMYFVVRPSTRQRRLVPVPAVVWRTGFLAGYEPSLDATSVCLGAESIVSTILVLPGQQGQVAPGDGLARLEQRLIETSYRRGGWSRLLRSLLPRPGMELQIPRFSHRSVLNVTAALVRMGLKDLFENKADLRGLNGLSNDLHLSDMVQINTFSTCGEETIGARHHVETYPASPQRMGREEPEYYPPRDFDNFYSDIPLPLRPRQARLPDAPRLRFDRPFLYMVRHNPSGMILHMGRFNPRLLP</sequence>
<dbReference type="Gene3D" id="3.30.497.10">
    <property type="entry name" value="Antithrombin, subunit I, domain 2"/>
    <property type="match status" value="1"/>
</dbReference>
<evidence type="ECO:0000256" key="1">
    <source>
        <dbReference type="ARBA" id="ARBA00022690"/>
    </source>
</evidence>
<keyword evidence="7" id="KW-1185">Reference proteome</keyword>
<dbReference type="SMART" id="SM00093">
    <property type="entry name" value="SERPIN"/>
    <property type="match status" value="1"/>
</dbReference>
<dbReference type="Proteomes" id="UP000494040">
    <property type="component" value="Unassembled WGS sequence"/>
</dbReference>
<feature type="compositionally biased region" description="Basic and acidic residues" evidence="4">
    <location>
        <begin position="946"/>
        <end position="956"/>
    </location>
</feature>
<feature type="region of interest" description="Disordered" evidence="4">
    <location>
        <begin position="314"/>
        <end position="340"/>
    </location>
</feature>
<dbReference type="InterPro" id="IPR036186">
    <property type="entry name" value="Serpin_sf"/>
</dbReference>
<dbReference type="InterPro" id="IPR023796">
    <property type="entry name" value="Serpin_dom"/>
</dbReference>
<keyword evidence="2" id="KW-0722">Serine protease inhibitor</keyword>
<feature type="region of interest" description="Disordered" evidence="4">
    <location>
        <begin position="222"/>
        <end position="243"/>
    </location>
</feature>
<comment type="similarity">
    <text evidence="3">Belongs to the serpin family.</text>
</comment>
<reference evidence="6" key="1">
    <citation type="submission" date="2022-01" db="UniProtKB">
        <authorList>
            <consortium name="EnsemblMetazoa"/>
        </authorList>
    </citation>
    <scope>IDENTIFICATION</scope>
</reference>
<dbReference type="KEGG" id="clec:106666279"/>
<feature type="region of interest" description="Disordered" evidence="4">
    <location>
        <begin position="1002"/>
        <end position="1055"/>
    </location>
</feature>
<feature type="region of interest" description="Disordered" evidence="4">
    <location>
        <begin position="629"/>
        <end position="726"/>
    </location>
</feature>
<dbReference type="InterPro" id="IPR042178">
    <property type="entry name" value="Serpin_sf_1"/>
</dbReference>
<evidence type="ECO:0000259" key="5">
    <source>
        <dbReference type="SMART" id="SM00093"/>
    </source>
</evidence>
<feature type="region of interest" description="Disordered" evidence="4">
    <location>
        <begin position="932"/>
        <end position="957"/>
    </location>
</feature>
<proteinExistence type="inferred from homology"/>
<dbReference type="RefSeq" id="XP_014248846.2">
    <property type="nucleotide sequence ID" value="XM_014393360.2"/>
</dbReference>
<dbReference type="InterPro" id="IPR023795">
    <property type="entry name" value="Serpin_CS"/>
</dbReference>